<dbReference type="Pfam" id="PF08240">
    <property type="entry name" value="ADH_N"/>
    <property type="match status" value="1"/>
</dbReference>
<dbReference type="Gene3D" id="3.90.180.10">
    <property type="entry name" value="Medium-chain alcohol dehydrogenases, catalytic domain"/>
    <property type="match status" value="1"/>
</dbReference>
<dbReference type="CDD" id="cd08267">
    <property type="entry name" value="MDR1"/>
    <property type="match status" value="1"/>
</dbReference>
<accession>A0A6L6XUC7</accession>
<dbReference type="PANTHER" id="PTHR11695:SF294">
    <property type="entry name" value="RETICULON-4-INTERACTING PROTEIN 1, MITOCHONDRIAL"/>
    <property type="match status" value="1"/>
</dbReference>
<evidence type="ECO:0000313" key="4">
    <source>
        <dbReference type="Proteomes" id="UP000473525"/>
    </source>
</evidence>
<sequence>MKVLWQSQYGGPETLTVREAPHPVPGSGEVLVRVRAASIDLGTRHLMTGLPLVMRPVTGLRAPRQHVPGRAFAGVVETVGEDVVGFATGDEVYGTTSGSLADLVAAREDKIAAKPASLDFASAAAMPVSAVTALQGLRDVGRLEAGQSVLVIGASGGVGTYAVQLARALGAGRVDAVCSGAKADLVRRLGADDVIDYTQTEPGADGRRWDLVLDIAGNRAVAALRRLLTERGTVVFVGGEGGGRWLGGMERQLGAAALSPLVRHRLAMYVARENGSDLATLGEFADAKQLTSVVDGPYPFEEAARAIARLDAGAAVGKVVITVDDA</sequence>
<dbReference type="SUPFAM" id="SSF51735">
    <property type="entry name" value="NAD(P)-binding Rossmann-fold domains"/>
    <property type="match status" value="1"/>
</dbReference>
<dbReference type="SMART" id="SM00829">
    <property type="entry name" value="PKS_ER"/>
    <property type="match status" value="1"/>
</dbReference>
<dbReference type="Pfam" id="PF13602">
    <property type="entry name" value="ADH_zinc_N_2"/>
    <property type="match status" value="1"/>
</dbReference>
<dbReference type="PROSITE" id="PS01162">
    <property type="entry name" value="QOR_ZETA_CRYSTAL"/>
    <property type="match status" value="1"/>
</dbReference>
<dbReference type="Gene3D" id="3.40.50.720">
    <property type="entry name" value="NAD(P)-binding Rossmann-like Domain"/>
    <property type="match status" value="1"/>
</dbReference>
<feature type="domain" description="Enoyl reductase (ER)" evidence="2">
    <location>
        <begin position="10"/>
        <end position="321"/>
    </location>
</feature>
<dbReference type="AlphaFoldDB" id="A0A6L6XUC7"/>
<keyword evidence="4" id="KW-1185">Reference proteome</keyword>
<evidence type="ECO:0000259" key="2">
    <source>
        <dbReference type="SMART" id="SM00829"/>
    </source>
</evidence>
<evidence type="ECO:0000313" key="3">
    <source>
        <dbReference type="EMBL" id="MVQ51021.1"/>
    </source>
</evidence>
<evidence type="ECO:0000256" key="1">
    <source>
        <dbReference type="ARBA" id="ARBA00023002"/>
    </source>
</evidence>
<organism evidence="3 4">
    <name type="scientific">Nocardioides agri</name>
    <dbReference type="NCBI Taxonomy" id="2682843"/>
    <lineage>
        <taxon>Bacteria</taxon>
        <taxon>Bacillati</taxon>
        <taxon>Actinomycetota</taxon>
        <taxon>Actinomycetes</taxon>
        <taxon>Propionibacteriales</taxon>
        <taxon>Nocardioidaceae</taxon>
        <taxon>Nocardioides</taxon>
    </lineage>
</organism>
<dbReference type="InterPro" id="IPR013154">
    <property type="entry name" value="ADH-like_N"/>
</dbReference>
<dbReference type="PANTHER" id="PTHR11695">
    <property type="entry name" value="ALCOHOL DEHYDROGENASE RELATED"/>
    <property type="match status" value="1"/>
</dbReference>
<dbReference type="InterPro" id="IPR036291">
    <property type="entry name" value="NAD(P)-bd_dom_sf"/>
</dbReference>
<dbReference type="GO" id="GO:0016491">
    <property type="term" value="F:oxidoreductase activity"/>
    <property type="evidence" value="ECO:0007669"/>
    <property type="project" value="UniProtKB-KW"/>
</dbReference>
<dbReference type="InterPro" id="IPR002364">
    <property type="entry name" value="Quin_OxRdtase/zeta-crystal_CS"/>
</dbReference>
<protein>
    <submittedName>
        <fullName evidence="3">Zinc-binding dehydrogenase</fullName>
    </submittedName>
</protein>
<dbReference type="InterPro" id="IPR020843">
    <property type="entry name" value="ER"/>
</dbReference>
<dbReference type="EMBL" id="WSEK01000004">
    <property type="protein sequence ID" value="MVQ51021.1"/>
    <property type="molecule type" value="Genomic_DNA"/>
</dbReference>
<dbReference type="RefSeq" id="WP_157344251.1">
    <property type="nucleotide sequence ID" value="NZ_WSEK01000004.1"/>
</dbReference>
<gene>
    <name evidence="3" type="ORF">GON03_17685</name>
</gene>
<name>A0A6L6XUC7_9ACTN</name>
<proteinExistence type="predicted"/>
<dbReference type="InterPro" id="IPR050700">
    <property type="entry name" value="YIM1/Zinc_Alcohol_DH_Fams"/>
</dbReference>
<keyword evidence="1" id="KW-0560">Oxidoreductase</keyword>
<comment type="caution">
    <text evidence="3">The sequence shown here is derived from an EMBL/GenBank/DDBJ whole genome shotgun (WGS) entry which is preliminary data.</text>
</comment>
<dbReference type="GO" id="GO:0008270">
    <property type="term" value="F:zinc ion binding"/>
    <property type="evidence" value="ECO:0007669"/>
    <property type="project" value="InterPro"/>
</dbReference>
<dbReference type="InterPro" id="IPR011032">
    <property type="entry name" value="GroES-like_sf"/>
</dbReference>
<reference evidence="3 4" key="1">
    <citation type="submission" date="2019-12" db="EMBL/GenBank/DDBJ databases">
        <authorList>
            <person name="Huq M.A."/>
        </authorList>
    </citation>
    <scope>NUCLEOTIDE SEQUENCE [LARGE SCALE GENOMIC DNA]</scope>
    <source>
        <strain evidence="3 4">MAH-18</strain>
    </source>
</reference>
<dbReference type="Proteomes" id="UP000473525">
    <property type="component" value="Unassembled WGS sequence"/>
</dbReference>
<dbReference type="SUPFAM" id="SSF50129">
    <property type="entry name" value="GroES-like"/>
    <property type="match status" value="1"/>
</dbReference>